<reference evidence="1" key="1">
    <citation type="submission" date="2023-07" db="EMBL/GenBank/DDBJ databases">
        <title>Black Yeasts Isolated from many extreme environments.</title>
        <authorList>
            <person name="Coleine C."/>
            <person name="Stajich J.E."/>
            <person name="Selbmann L."/>
        </authorList>
    </citation>
    <scope>NUCLEOTIDE SEQUENCE</scope>
    <source>
        <strain evidence="1">CCFEE 5714</strain>
    </source>
</reference>
<gene>
    <name evidence="1" type="ORF">LTR37_004676</name>
</gene>
<accession>A0ACC3NMK2</accession>
<dbReference type="Proteomes" id="UP001281147">
    <property type="component" value="Unassembled WGS sequence"/>
</dbReference>
<dbReference type="EMBL" id="JAUTXU010000028">
    <property type="protein sequence ID" value="KAK3719112.1"/>
    <property type="molecule type" value="Genomic_DNA"/>
</dbReference>
<proteinExistence type="predicted"/>
<keyword evidence="2" id="KW-1185">Reference proteome</keyword>
<organism evidence="1 2">
    <name type="scientific">Vermiconidia calcicola</name>
    <dbReference type="NCBI Taxonomy" id="1690605"/>
    <lineage>
        <taxon>Eukaryota</taxon>
        <taxon>Fungi</taxon>
        <taxon>Dikarya</taxon>
        <taxon>Ascomycota</taxon>
        <taxon>Pezizomycotina</taxon>
        <taxon>Dothideomycetes</taxon>
        <taxon>Dothideomycetidae</taxon>
        <taxon>Mycosphaerellales</taxon>
        <taxon>Extremaceae</taxon>
        <taxon>Vermiconidia</taxon>
    </lineage>
</organism>
<sequence>MPWGCGVWPAYWLLGPDWPSHGEIDIIEGVNTARFNAISMHTSDNCTLEGSEQSAYLQTTNCYHAANGNSGCGSLLTSPAPPNNYGEDLNNNGGGVYATEWTSNYVKHWFFPRYAIPTSITDGAPNPSQFGLPAVNQQGRCSIDDHFGNMSIIINTDFCGAWAGNVYSQFPNCPQTPGASSLDSCVDFVGNNPSYFADAYWSINSIRVYQMPPGARPSSTYSTSLSSVAPLASTNTINKGMGASTTALSSAPYTGPLSSDSSKTSSRSTSSAAATSTTASASEPSSVGPQCPRSNGTLYSDPNGVDFMGPPQAKVWKLRCSRH</sequence>
<evidence type="ECO:0000313" key="1">
    <source>
        <dbReference type="EMBL" id="KAK3719112.1"/>
    </source>
</evidence>
<name>A0ACC3NMK2_9PEZI</name>
<protein>
    <submittedName>
        <fullName evidence="1">Uncharacterized protein</fullName>
    </submittedName>
</protein>
<comment type="caution">
    <text evidence="1">The sequence shown here is derived from an EMBL/GenBank/DDBJ whole genome shotgun (WGS) entry which is preliminary data.</text>
</comment>
<evidence type="ECO:0000313" key="2">
    <source>
        <dbReference type="Proteomes" id="UP001281147"/>
    </source>
</evidence>